<comment type="similarity">
    <text evidence="1">Belongs to the EutP/PduV family.</text>
</comment>
<name>A0A1G8J0W5_9FIRM</name>
<dbReference type="GO" id="GO:0005524">
    <property type="term" value="F:ATP binding"/>
    <property type="evidence" value="ECO:0007669"/>
    <property type="project" value="UniProtKB-UniRule"/>
</dbReference>
<dbReference type="GO" id="GO:0006576">
    <property type="term" value="P:biogenic amine metabolic process"/>
    <property type="evidence" value="ECO:0007669"/>
    <property type="project" value="InterPro"/>
</dbReference>
<keyword evidence="1" id="KW-0547">Nucleotide-binding</keyword>
<dbReference type="Pfam" id="PF10662">
    <property type="entry name" value="PduV-EutP"/>
    <property type="match status" value="1"/>
</dbReference>
<dbReference type="PANTHER" id="PTHR40453">
    <property type="entry name" value="PROTEIN YOEF"/>
    <property type="match status" value="1"/>
</dbReference>
<dbReference type="Proteomes" id="UP000198945">
    <property type="component" value="Unassembled WGS sequence"/>
</dbReference>
<dbReference type="EMBL" id="FNEH01000003">
    <property type="protein sequence ID" value="SDI24869.1"/>
    <property type="molecule type" value="Genomic_DNA"/>
</dbReference>
<organism evidence="2 3">
    <name type="scientific">Halanaerobium congolense</name>
    <dbReference type="NCBI Taxonomy" id="54121"/>
    <lineage>
        <taxon>Bacteria</taxon>
        <taxon>Bacillati</taxon>
        <taxon>Bacillota</taxon>
        <taxon>Clostridia</taxon>
        <taxon>Halanaerobiales</taxon>
        <taxon>Halanaerobiaceae</taxon>
        <taxon>Halanaerobium</taxon>
    </lineage>
</organism>
<dbReference type="PIRSF" id="PIRSF036409">
    <property type="entry name" value="EutP_PduV"/>
    <property type="match status" value="1"/>
</dbReference>
<dbReference type="InterPro" id="IPR012381">
    <property type="entry name" value="EutP_PduV"/>
</dbReference>
<dbReference type="SUPFAM" id="SSF52540">
    <property type="entry name" value="P-loop containing nucleoside triphosphate hydrolases"/>
    <property type="match status" value="1"/>
</dbReference>
<gene>
    <name evidence="2" type="ORF">SAMN04515654_103156</name>
</gene>
<reference evidence="2 3" key="1">
    <citation type="submission" date="2016-10" db="EMBL/GenBank/DDBJ databases">
        <authorList>
            <person name="de Groot N.N."/>
        </authorList>
    </citation>
    <scope>NUCLEOTIDE SEQUENCE [LARGE SCALE GENOMIC DNA]</scope>
    <source>
        <strain evidence="2 3">WG7</strain>
    </source>
</reference>
<evidence type="ECO:0000313" key="3">
    <source>
        <dbReference type="Proteomes" id="UP000198945"/>
    </source>
</evidence>
<protein>
    <submittedName>
        <fullName evidence="2">Ethanolamine utilization protein EutP</fullName>
    </submittedName>
</protein>
<dbReference type="PANTHER" id="PTHR40453:SF1">
    <property type="entry name" value="PROTEIN YOEF"/>
    <property type="match status" value="1"/>
</dbReference>
<dbReference type="CDD" id="cd00882">
    <property type="entry name" value="Ras_like_GTPase"/>
    <property type="match status" value="1"/>
</dbReference>
<evidence type="ECO:0000256" key="1">
    <source>
        <dbReference type="PIRNR" id="PIRNR036409"/>
    </source>
</evidence>
<dbReference type="RefSeq" id="WP_089716156.1">
    <property type="nucleotide sequence ID" value="NZ_FNEH01000003.1"/>
</dbReference>
<evidence type="ECO:0000313" key="2">
    <source>
        <dbReference type="EMBL" id="SDI24869.1"/>
    </source>
</evidence>
<accession>A0A1G8J0W5</accession>
<sequence length="144" mass="15758">MKDIILIGGTKAGKTTLLKVLNGEKFKKIDIRTQSLEFEDQSIDTPGEYIENRQYYTALISAAQEAEIIGLVADATADQYFFPPTFASIFTRPVIGIVTKIDEPKANIDHAKNILNMAGVDKIFLTSALTGKGITELSDFISGK</sequence>
<dbReference type="AlphaFoldDB" id="A0A1G8J0W5"/>
<dbReference type="NCBIfam" id="TIGR02528">
    <property type="entry name" value="EutP"/>
    <property type="match status" value="1"/>
</dbReference>
<dbReference type="Gene3D" id="3.40.50.300">
    <property type="entry name" value="P-loop containing nucleotide triphosphate hydrolases"/>
    <property type="match status" value="1"/>
</dbReference>
<proteinExistence type="inferred from homology"/>
<dbReference type="InterPro" id="IPR027417">
    <property type="entry name" value="P-loop_NTPase"/>
</dbReference>